<dbReference type="Proteomes" id="UP001056384">
    <property type="component" value="Chromosome 12"/>
</dbReference>
<dbReference type="AlphaFoldDB" id="A0A9Q9B1V0"/>
<dbReference type="InterPro" id="IPR016163">
    <property type="entry name" value="Ald_DH_C"/>
</dbReference>
<dbReference type="PANTHER" id="PTHR43111">
    <property type="entry name" value="ALDEHYDE DEHYDROGENASE B-RELATED"/>
    <property type="match status" value="1"/>
</dbReference>
<evidence type="ECO:0000313" key="2">
    <source>
        <dbReference type="EMBL" id="USW59439.1"/>
    </source>
</evidence>
<organism evidence="2 3">
    <name type="scientific">Septoria linicola</name>
    <dbReference type="NCBI Taxonomy" id="215465"/>
    <lineage>
        <taxon>Eukaryota</taxon>
        <taxon>Fungi</taxon>
        <taxon>Dikarya</taxon>
        <taxon>Ascomycota</taxon>
        <taxon>Pezizomycotina</taxon>
        <taxon>Dothideomycetes</taxon>
        <taxon>Dothideomycetidae</taxon>
        <taxon>Mycosphaerellales</taxon>
        <taxon>Mycosphaerellaceae</taxon>
        <taxon>Septoria</taxon>
    </lineage>
</organism>
<sequence length="480" mass="52211">MAPAFPRVQAAAIDGRLDNIYHRQVELEKLCKALIENVNEIKQAIAADSGHAPAEVAVEYHEALSAVKRDYATLIPKEAHDEEYLVAHGNDAANRRVAAGIVYIEPTAHTLFYSVIVPLSTALTAGNTVIVLLENNLRAVPGLLRRLLPATLDADVLALASKPVRDDELPATAIRVLQNGVQTVPRANQLTSRSDAFVIAVVDRTADFQVAARELVAARSKFGGTSSYAPDLVLINEFTKEEFLQAVHSESSKLVTDTKAHVQTIRSGRVDEAVEQLSKSDSKARILFRKNDLAIVELHSRSATFLAKSSSPILKIYAVKSLDDAIDLFGFHATTPAAAAYHFGKPATGKYLSQFIPAERAFINHIPRELLLGPAIPTGRHTDSNQCYSTDCFTLNRPVYIEASVRSEKLVTVLGSHNSDIAKKLTAEATTPLKAFKRNPGGGVGYFEQGFLYNAGLILASTLTVSATGAYWLWKYSRPV</sequence>
<reference evidence="2" key="1">
    <citation type="submission" date="2022-06" db="EMBL/GenBank/DDBJ databases">
        <title>Complete genome sequences of two strains of the flax pathogen Septoria linicola.</title>
        <authorList>
            <person name="Lapalu N."/>
            <person name="Simon A."/>
            <person name="Demenou B."/>
            <person name="Paumier D."/>
            <person name="Guillot M.-P."/>
            <person name="Gout L."/>
            <person name="Valade R."/>
        </authorList>
    </citation>
    <scope>NUCLEOTIDE SEQUENCE</scope>
    <source>
        <strain evidence="2">SE15195</strain>
    </source>
</reference>
<dbReference type="GO" id="GO:0016620">
    <property type="term" value="F:oxidoreductase activity, acting on the aldehyde or oxo group of donors, NAD or NADP as acceptor"/>
    <property type="evidence" value="ECO:0007669"/>
    <property type="project" value="InterPro"/>
</dbReference>
<gene>
    <name evidence="2" type="ORF">Slin15195_G127580</name>
</gene>
<keyword evidence="1" id="KW-0812">Transmembrane</keyword>
<dbReference type="EMBL" id="CP099429">
    <property type="protein sequence ID" value="USW59439.1"/>
    <property type="molecule type" value="Genomic_DNA"/>
</dbReference>
<accession>A0A9Q9B1V0</accession>
<keyword evidence="1" id="KW-1133">Transmembrane helix</keyword>
<feature type="transmembrane region" description="Helical" evidence="1">
    <location>
        <begin position="451"/>
        <end position="474"/>
    </location>
</feature>
<dbReference type="PANTHER" id="PTHR43111:SF1">
    <property type="entry name" value="ALDEHYDE DEHYDROGENASE B-RELATED"/>
    <property type="match status" value="1"/>
</dbReference>
<name>A0A9Q9B1V0_9PEZI</name>
<keyword evidence="3" id="KW-1185">Reference proteome</keyword>
<evidence type="ECO:0000256" key="1">
    <source>
        <dbReference type="SAM" id="Phobius"/>
    </source>
</evidence>
<dbReference type="Gene3D" id="3.40.309.10">
    <property type="entry name" value="Aldehyde Dehydrogenase, Chain A, domain 2"/>
    <property type="match status" value="1"/>
</dbReference>
<dbReference type="SUPFAM" id="SSF53720">
    <property type="entry name" value="ALDH-like"/>
    <property type="match status" value="1"/>
</dbReference>
<proteinExistence type="predicted"/>
<dbReference type="InterPro" id="IPR016161">
    <property type="entry name" value="Ald_DH/histidinol_DH"/>
</dbReference>
<evidence type="ECO:0000313" key="3">
    <source>
        <dbReference type="Proteomes" id="UP001056384"/>
    </source>
</evidence>
<protein>
    <submittedName>
        <fullName evidence="2">Aldehyde/histidinol dehydrogenase, aldehyde dehydrogenase</fullName>
    </submittedName>
</protein>
<keyword evidence="1" id="KW-0472">Membrane</keyword>
<dbReference type="Gene3D" id="3.40.605.10">
    <property type="entry name" value="Aldehyde Dehydrogenase, Chain A, domain 1"/>
    <property type="match status" value="1"/>
</dbReference>
<dbReference type="InterPro" id="IPR016162">
    <property type="entry name" value="Ald_DH_N"/>
</dbReference>